<dbReference type="Proteomes" id="UP001140949">
    <property type="component" value="Unassembled WGS sequence"/>
</dbReference>
<reference evidence="7" key="1">
    <citation type="journal article" date="2023" name="GigaByte">
        <title>Genome assembly of the bearded iris, Iris pallida Lam.</title>
        <authorList>
            <person name="Bruccoleri R.E."/>
            <person name="Oakeley E.J."/>
            <person name="Faust A.M.E."/>
            <person name="Altorfer M."/>
            <person name="Dessus-Babus S."/>
            <person name="Burckhardt D."/>
            <person name="Oertli M."/>
            <person name="Naumann U."/>
            <person name="Petersen F."/>
            <person name="Wong J."/>
        </authorList>
    </citation>
    <scope>NUCLEOTIDE SEQUENCE</scope>
    <source>
        <strain evidence="7">GSM-AAB239-AS_SAM_17_03QT</strain>
    </source>
</reference>
<dbReference type="Pfam" id="PF04515">
    <property type="entry name" value="Choline_transpo"/>
    <property type="match status" value="1"/>
</dbReference>
<dbReference type="PANTHER" id="PTHR12385:SF98">
    <property type="entry name" value="CHOLINE TRANSPORTER-LIKE PROTEIN"/>
    <property type="match status" value="1"/>
</dbReference>
<feature type="transmembrane region" description="Helical" evidence="6">
    <location>
        <begin position="320"/>
        <end position="341"/>
    </location>
</feature>
<evidence type="ECO:0000256" key="6">
    <source>
        <dbReference type="RuleBase" id="RU368066"/>
    </source>
</evidence>
<feature type="transmembrane region" description="Helical" evidence="6">
    <location>
        <begin position="209"/>
        <end position="235"/>
    </location>
</feature>
<sequence length="517" mass="57317">MEESEPLLLPAPSDNDSSSNYAPISYTHSPRPLRDLPFLVLFLLLSLSTFALGIFSIVRHNPNHSSSSFTYDFNSSSCISTHLSTNYSFLKSANLNKNLIWTLVTTALLSVPIAFLLLSLLRRFAAQLVYATLPFLVLIPLSLDAYWFVACTISPSCSRSFPLPYRVLLLVFLLLLLALLLWILLANWHRVRLSVHILRVSAAALADNLPLLAVLPALALGLLLYLGPVIVFLVYARLNGRVVPKHKGSDGEYYCEWKEERWVPAYYALAVIVMIWSSAAMVEAQVYVISGTVAQWYFAMEGTKPSRSVRTSLRNAFGPSFGTVCFSGMLVGAIRVVRAIVDSTKREESAGGFVNLILRCCANFFLSAFDFVNKFTINFAAITGEAYCSSAKMTYELLKRNLLSAVFVETVSTRILVGIIFVISALYAVADCAILKAVSALGSEIYLVAAIAWLLLFVVLAYFVHVLDNVIDTIYVCYAIDRDKGEVCKQEVHEIYSMLPISRNHSPPLSDRTPVIV</sequence>
<evidence type="ECO:0000256" key="4">
    <source>
        <dbReference type="ARBA" id="ARBA00022989"/>
    </source>
</evidence>
<evidence type="ECO:0000256" key="5">
    <source>
        <dbReference type="ARBA" id="ARBA00023136"/>
    </source>
</evidence>
<dbReference type="PANTHER" id="PTHR12385">
    <property type="entry name" value="CHOLINE TRANSPORTER-LIKE (SLC FAMILY 44)"/>
    <property type="match status" value="1"/>
</dbReference>
<evidence type="ECO:0000256" key="3">
    <source>
        <dbReference type="ARBA" id="ARBA00022692"/>
    </source>
</evidence>
<keyword evidence="8" id="KW-1185">Reference proteome</keyword>
<feature type="transmembrane region" description="Helical" evidence="6">
    <location>
        <begin position="168"/>
        <end position="188"/>
    </location>
</feature>
<protein>
    <recommendedName>
        <fullName evidence="6">Choline transporter-like protein</fullName>
    </recommendedName>
</protein>
<feature type="transmembrane region" description="Helical" evidence="6">
    <location>
        <begin position="128"/>
        <end position="148"/>
    </location>
</feature>
<dbReference type="GO" id="GO:0022857">
    <property type="term" value="F:transmembrane transporter activity"/>
    <property type="evidence" value="ECO:0007669"/>
    <property type="project" value="UniProtKB-UniRule"/>
</dbReference>
<evidence type="ECO:0000256" key="2">
    <source>
        <dbReference type="ARBA" id="ARBA00007168"/>
    </source>
</evidence>
<feature type="transmembrane region" description="Helical" evidence="6">
    <location>
        <begin position="99"/>
        <end position="121"/>
    </location>
</feature>
<comment type="caution">
    <text evidence="7">The sequence shown here is derived from an EMBL/GenBank/DDBJ whole genome shotgun (WGS) entry which is preliminary data.</text>
</comment>
<dbReference type="InterPro" id="IPR007603">
    <property type="entry name" value="Choline_transptr-like"/>
</dbReference>
<gene>
    <name evidence="7" type="ORF">M6B38_117835</name>
</gene>
<reference evidence="7" key="2">
    <citation type="submission" date="2023-04" db="EMBL/GenBank/DDBJ databases">
        <authorList>
            <person name="Bruccoleri R.E."/>
            <person name="Oakeley E.J."/>
            <person name="Faust A.-M."/>
            <person name="Dessus-Babus S."/>
            <person name="Altorfer M."/>
            <person name="Burckhardt D."/>
            <person name="Oertli M."/>
            <person name="Naumann U."/>
            <person name="Petersen F."/>
            <person name="Wong J."/>
        </authorList>
    </citation>
    <scope>NUCLEOTIDE SEQUENCE</scope>
    <source>
        <strain evidence="7">GSM-AAB239-AS_SAM_17_03QT</strain>
        <tissue evidence="7">Leaf</tissue>
    </source>
</reference>
<evidence type="ECO:0000313" key="8">
    <source>
        <dbReference type="Proteomes" id="UP001140949"/>
    </source>
</evidence>
<keyword evidence="4 6" id="KW-1133">Transmembrane helix</keyword>
<comment type="function">
    <text evidence="6">Choline transporter.</text>
</comment>
<keyword evidence="3 6" id="KW-0812">Transmembrane</keyword>
<comment type="similarity">
    <text evidence="2 6">Belongs to the CTL (choline transporter-like) family.</text>
</comment>
<feature type="transmembrane region" description="Helical" evidence="6">
    <location>
        <begin position="266"/>
        <end position="299"/>
    </location>
</feature>
<name>A0AAX6HHY7_IRIPA</name>
<feature type="transmembrane region" description="Helical" evidence="6">
    <location>
        <begin position="402"/>
        <end position="430"/>
    </location>
</feature>
<feature type="transmembrane region" description="Helical" evidence="6">
    <location>
        <begin position="445"/>
        <end position="464"/>
    </location>
</feature>
<organism evidence="7 8">
    <name type="scientific">Iris pallida</name>
    <name type="common">Sweet iris</name>
    <dbReference type="NCBI Taxonomy" id="29817"/>
    <lineage>
        <taxon>Eukaryota</taxon>
        <taxon>Viridiplantae</taxon>
        <taxon>Streptophyta</taxon>
        <taxon>Embryophyta</taxon>
        <taxon>Tracheophyta</taxon>
        <taxon>Spermatophyta</taxon>
        <taxon>Magnoliopsida</taxon>
        <taxon>Liliopsida</taxon>
        <taxon>Asparagales</taxon>
        <taxon>Iridaceae</taxon>
        <taxon>Iridoideae</taxon>
        <taxon>Irideae</taxon>
        <taxon>Iris</taxon>
    </lineage>
</organism>
<dbReference type="GO" id="GO:0005886">
    <property type="term" value="C:plasma membrane"/>
    <property type="evidence" value="ECO:0007669"/>
    <property type="project" value="UniProtKB-SubCell"/>
</dbReference>
<dbReference type="AlphaFoldDB" id="A0AAX6HHY7"/>
<dbReference type="EMBL" id="JANAVB010009200">
    <property type="protein sequence ID" value="KAJ6840639.1"/>
    <property type="molecule type" value="Genomic_DNA"/>
</dbReference>
<evidence type="ECO:0000256" key="1">
    <source>
        <dbReference type="ARBA" id="ARBA00004141"/>
    </source>
</evidence>
<keyword evidence="5 6" id="KW-0472">Membrane</keyword>
<proteinExistence type="inferred from homology"/>
<accession>A0AAX6HHY7</accession>
<feature type="transmembrane region" description="Helical" evidence="6">
    <location>
        <begin position="38"/>
        <end position="58"/>
    </location>
</feature>
<comment type="subcellular location">
    <subcellularLocation>
        <location evidence="6">Cell membrane</location>
        <topology evidence="6">Multi-pass membrane protein</topology>
    </subcellularLocation>
    <subcellularLocation>
        <location evidence="1">Membrane</location>
        <topology evidence="1">Multi-pass membrane protein</topology>
    </subcellularLocation>
</comment>
<evidence type="ECO:0000313" key="7">
    <source>
        <dbReference type="EMBL" id="KAJ6840639.1"/>
    </source>
</evidence>